<dbReference type="InterPro" id="IPR009080">
    <property type="entry name" value="tRNAsynth_Ia_anticodon-bd"/>
</dbReference>
<dbReference type="HAMAP" id="MF_00123">
    <property type="entry name" value="Arg_tRNA_synth"/>
    <property type="match status" value="1"/>
</dbReference>
<evidence type="ECO:0000256" key="9">
    <source>
        <dbReference type="HAMAP-Rule" id="MF_00123"/>
    </source>
</evidence>
<dbReference type="Pfam" id="PF03485">
    <property type="entry name" value="Arg_tRNA_synt_N"/>
    <property type="match status" value="1"/>
</dbReference>
<comment type="subcellular location">
    <subcellularLocation>
        <location evidence="9">Cytoplasm</location>
    </subcellularLocation>
</comment>
<dbReference type="EMBL" id="BOSL01000017">
    <property type="protein sequence ID" value="GIP55333.1"/>
    <property type="molecule type" value="Genomic_DNA"/>
</dbReference>
<evidence type="ECO:0000259" key="11">
    <source>
        <dbReference type="SMART" id="SM00836"/>
    </source>
</evidence>
<evidence type="ECO:0000256" key="2">
    <source>
        <dbReference type="ARBA" id="ARBA00022490"/>
    </source>
</evidence>
<evidence type="ECO:0000256" key="5">
    <source>
        <dbReference type="ARBA" id="ARBA00022840"/>
    </source>
</evidence>
<dbReference type="InterPro" id="IPR005148">
    <property type="entry name" value="Arg-tRNA-synth_N"/>
</dbReference>
<dbReference type="SUPFAM" id="SSF47323">
    <property type="entry name" value="Anticodon-binding domain of a subclass of class I aminoacyl-tRNA synthetases"/>
    <property type="match status" value="1"/>
</dbReference>
<dbReference type="SMART" id="SM01016">
    <property type="entry name" value="Arg_tRNA_synt_N"/>
    <property type="match status" value="1"/>
</dbReference>
<dbReference type="InterPro" id="IPR035684">
    <property type="entry name" value="ArgRS_core"/>
</dbReference>
<dbReference type="InterPro" id="IPR001412">
    <property type="entry name" value="aa-tRNA-synth_I_CS"/>
</dbReference>
<keyword evidence="14" id="KW-1185">Reference proteome</keyword>
<sequence length="580" mass="65024">MELFKKTIAAKLSPLLDGISEEEVLALLEYPPDNTMGDISLPCFKLSKRLRKSPAAIADELEAGIQGRDEKPGEIARTSSVSGYLNFYLDPAVIGDQVISGILSSGDRYGSQNIGKGKTIVIDFSSPNIAKPFHVGHLRSTVIGNALYQIFSFLGYTCIGVNHLGDWGTQFGKLITAYRMWGDPKRLEEGAIDELLSLYVRFHEEADKNPGLDDEARSWFTKIEQGNPEALKIWREFVELSLAEFEKIYDLLGIRFDHVTGESFYNDKLEPVIRELKQKELLEEDGGAWLVRLEDYDMAPALMLKQDGSSLYHTRDVAAALYRKSAYQFHKAVYVTDYSQSLHFRQWFKVVELMGYEWAEDLVHVPFGRVSLEGASLSTRKGNVVKLENLLHQAVSKIRDIIEQKNPGLKSKEEVARQVGVGAVIFNDLSANRIKDIVFSWEDALSFEGETGPYVQYTYARACSVLRKAVGEAGRKTAAAPGQFLDFNSSLVTGEAEFALVKQLSLFTERVEQAATKMEPSMVTRYLVDTAQAFNRFYHDCPILVEDSDLRTARLALVEGVRITLRNGLKLIGLQAPEEM</sequence>
<dbReference type="RefSeq" id="WP_213656324.1">
    <property type="nucleotide sequence ID" value="NZ_BOSL01000017.1"/>
</dbReference>
<evidence type="ECO:0000313" key="14">
    <source>
        <dbReference type="Proteomes" id="UP000679992"/>
    </source>
</evidence>
<dbReference type="InterPro" id="IPR014729">
    <property type="entry name" value="Rossmann-like_a/b/a_fold"/>
</dbReference>
<dbReference type="Proteomes" id="UP000679992">
    <property type="component" value="Unassembled WGS sequence"/>
</dbReference>
<evidence type="ECO:0000256" key="6">
    <source>
        <dbReference type="ARBA" id="ARBA00022917"/>
    </source>
</evidence>
<dbReference type="CDD" id="cd00671">
    <property type="entry name" value="ArgRS_core"/>
    <property type="match status" value="1"/>
</dbReference>
<organism evidence="13 14">
    <name type="scientific">Paenibacillus vini</name>
    <dbReference type="NCBI Taxonomy" id="1476024"/>
    <lineage>
        <taxon>Bacteria</taxon>
        <taxon>Bacillati</taxon>
        <taxon>Bacillota</taxon>
        <taxon>Bacilli</taxon>
        <taxon>Bacillales</taxon>
        <taxon>Paenibacillaceae</taxon>
        <taxon>Paenibacillus</taxon>
    </lineage>
</organism>
<proteinExistence type="inferred from homology"/>
<feature type="domain" description="Arginyl tRNA synthetase N-terminal" evidence="12">
    <location>
        <begin position="2"/>
        <end position="89"/>
    </location>
</feature>
<dbReference type="Gene3D" id="3.30.1360.70">
    <property type="entry name" value="Arginyl tRNA synthetase N-terminal domain"/>
    <property type="match status" value="1"/>
</dbReference>
<keyword evidence="6 9" id="KW-0648">Protein biosynthesis</keyword>
<dbReference type="CDD" id="cd07956">
    <property type="entry name" value="Anticodon_Ia_Arg"/>
    <property type="match status" value="1"/>
</dbReference>
<keyword evidence="4 9" id="KW-0547">Nucleotide-binding</keyword>
<dbReference type="EC" id="6.1.1.19" evidence="9"/>
<evidence type="ECO:0000259" key="12">
    <source>
        <dbReference type="SMART" id="SM01016"/>
    </source>
</evidence>
<dbReference type="PRINTS" id="PR01038">
    <property type="entry name" value="TRNASYNTHARG"/>
</dbReference>
<dbReference type="GO" id="GO:0016874">
    <property type="term" value="F:ligase activity"/>
    <property type="evidence" value="ECO:0007669"/>
    <property type="project" value="UniProtKB-KW"/>
</dbReference>
<dbReference type="SUPFAM" id="SSF55190">
    <property type="entry name" value="Arginyl-tRNA synthetase (ArgRS), N-terminal 'additional' domain"/>
    <property type="match status" value="1"/>
</dbReference>
<reference evidence="13 14" key="1">
    <citation type="submission" date="2021-03" db="EMBL/GenBank/DDBJ databases">
        <title>Antimicrobial resistance genes in bacteria isolated from Japanese honey, and their potential for conferring macrolide and lincosamide resistance in the American foulbrood pathogen Paenibacillus larvae.</title>
        <authorList>
            <person name="Okamoto M."/>
            <person name="Kumagai M."/>
            <person name="Kanamori H."/>
            <person name="Takamatsu D."/>
        </authorList>
    </citation>
    <scope>NUCLEOTIDE SEQUENCE [LARGE SCALE GENOMIC DNA]</scope>
    <source>
        <strain evidence="13 14">J42TS3</strain>
    </source>
</reference>
<dbReference type="InterPro" id="IPR001278">
    <property type="entry name" value="Arg-tRNA-ligase"/>
</dbReference>
<evidence type="ECO:0000256" key="1">
    <source>
        <dbReference type="ARBA" id="ARBA00005594"/>
    </source>
</evidence>
<gene>
    <name evidence="9 13" type="primary">argS</name>
    <name evidence="13" type="ORF">J42TS3_43680</name>
</gene>
<dbReference type="InterPro" id="IPR036695">
    <property type="entry name" value="Arg-tRNA-synth_N_sf"/>
</dbReference>
<dbReference type="PANTHER" id="PTHR11956">
    <property type="entry name" value="ARGINYL-TRNA SYNTHETASE"/>
    <property type="match status" value="1"/>
</dbReference>
<name>A0ABQ4MH71_9BACL</name>
<evidence type="ECO:0000256" key="4">
    <source>
        <dbReference type="ARBA" id="ARBA00022741"/>
    </source>
</evidence>
<dbReference type="Gene3D" id="3.40.50.620">
    <property type="entry name" value="HUPs"/>
    <property type="match status" value="1"/>
</dbReference>
<keyword evidence="2 9" id="KW-0963">Cytoplasm</keyword>
<comment type="catalytic activity">
    <reaction evidence="8 9">
        <text>tRNA(Arg) + L-arginine + ATP = L-arginyl-tRNA(Arg) + AMP + diphosphate</text>
        <dbReference type="Rhea" id="RHEA:20301"/>
        <dbReference type="Rhea" id="RHEA-COMP:9658"/>
        <dbReference type="Rhea" id="RHEA-COMP:9673"/>
        <dbReference type="ChEBI" id="CHEBI:30616"/>
        <dbReference type="ChEBI" id="CHEBI:32682"/>
        <dbReference type="ChEBI" id="CHEBI:33019"/>
        <dbReference type="ChEBI" id="CHEBI:78442"/>
        <dbReference type="ChEBI" id="CHEBI:78513"/>
        <dbReference type="ChEBI" id="CHEBI:456215"/>
        <dbReference type="EC" id="6.1.1.19"/>
    </reaction>
</comment>
<evidence type="ECO:0000256" key="10">
    <source>
        <dbReference type="RuleBase" id="RU363038"/>
    </source>
</evidence>
<evidence type="ECO:0000256" key="8">
    <source>
        <dbReference type="ARBA" id="ARBA00049339"/>
    </source>
</evidence>
<protein>
    <recommendedName>
        <fullName evidence="9">Arginine--tRNA ligase</fullName>
        <ecNumber evidence="9">6.1.1.19</ecNumber>
    </recommendedName>
    <alternativeName>
        <fullName evidence="9">Arginyl-tRNA synthetase</fullName>
        <shortName evidence="9">ArgRS</shortName>
    </alternativeName>
</protein>
<dbReference type="SMART" id="SM00836">
    <property type="entry name" value="DALR_1"/>
    <property type="match status" value="1"/>
</dbReference>
<evidence type="ECO:0000256" key="3">
    <source>
        <dbReference type="ARBA" id="ARBA00022598"/>
    </source>
</evidence>
<dbReference type="Pfam" id="PF05746">
    <property type="entry name" value="DALR_1"/>
    <property type="match status" value="1"/>
</dbReference>
<feature type="short sequence motif" description="'HIGH' region" evidence="9">
    <location>
        <begin position="127"/>
        <end position="137"/>
    </location>
</feature>
<accession>A0ABQ4MH71</accession>
<evidence type="ECO:0000313" key="13">
    <source>
        <dbReference type="EMBL" id="GIP55333.1"/>
    </source>
</evidence>
<dbReference type="InterPro" id="IPR008909">
    <property type="entry name" value="DALR_anticod-bd"/>
</dbReference>
<evidence type="ECO:0000256" key="7">
    <source>
        <dbReference type="ARBA" id="ARBA00023146"/>
    </source>
</evidence>
<comment type="caution">
    <text evidence="13">The sequence shown here is derived from an EMBL/GenBank/DDBJ whole genome shotgun (WGS) entry which is preliminary data.</text>
</comment>
<keyword evidence="7 9" id="KW-0030">Aminoacyl-tRNA synthetase</keyword>
<dbReference type="PROSITE" id="PS00178">
    <property type="entry name" value="AA_TRNA_LIGASE_I"/>
    <property type="match status" value="1"/>
</dbReference>
<keyword evidence="3 9" id="KW-0436">Ligase</keyword>
<feature type="domain" description="DALR anticodon binding" evidence="11">
    <location>
        <begin position="455"/>
        <end position="580"/>
    </location>
</feature>
<dbReference type="PANTHER" id="PTHR11956:SF5">
    <property type="entry name" value="ARGININE--TRNA LIGASE, CYTOPLASMIC"/>
    <property type="match status" value="1"/>
</dbReference>
<dbReference type="NCBIfam" id="TIGR00456">
    <property type="entry name" value="argS"/>
    <property type="match status" value="1"/>
</dbReference>
<keyword evidence="5 9" id="KW-0067">ATP-binding</keyword>
<dbReference type="SUPFAM" id="SSF52374">
    <property type="entry name" value="Nucleotidylyl transferase"/>
    <property type="match status" value="1"/>
</dbReference>
<dbReference type="Pfam" id="PF00750">
    <property type="entry name" value="tRNA-synt_1d"/>
    <property type="match status" value="1"/>
</dbReference>
<comment type="similarity">
    <text evidence="1 9 10">Belongs to the class-I aminoacyl-tRNA synthetase family.</text>
</comment>
<comment type="subunit">
    <text evidence="9">Monomer.</text>
</comment>
<dbReference type="Gene3D" id="1.10.730.10">
    <property type="entry name" value="Isoleucyl-tRNA Synthetase, Domain 1"/>
    <property type="match status" value="1"/>
</dbReference>